<keyword evidence="3" id="KW-1185">Reference proteome</keyword>
<feature type="region of interest" description="Disordered" evidence="1">
    <location>
        <begin position="79"/>
        <end position="105"/>
    </location>
</feature>
<protein>
    <submittedName>
        <fullName evidence="2">Uncharacterized protein</fullName>
    </submittedName>
</protein>
<dbReference type="Proteomes" id="UP001355207">
    <property type="component" value="Chromosome 4"/>
</dbReference>
<evidence type="ECO:0000256" key="1">
    <source>
        <dbReference type="SAM" id="MobiDB-lite"/>
    </source>
</evidence>
<gene>
    <name evidence="2" type="ORF">L201_003477</name>
</gene>
<dbReference type="AlphaFoldDB" id="A0AAX4JVH8"/>
<proteinExistence type="predicted"/>
<feature type="compositionally biased region" description="Gly residues" evidence="1">
    <location>
        <begin position="93"/>
        <end position="105"/>
    </location>
</feature>
<dbReference type="RefSeq" id="XP_066075328.1">
    <property type="nucleotide sequence ID" value="XM_066219231.1"/>
</dbReference>
<organism evidence="2 3">
    <name type="scientific">Kwoniella dendrophila CBS 6074</name>
    <dbReference type="NCBI Taxonomy" id="1295534"/>
    <lineage>
        <taxon>Eukaryota</taxon>
        <taxon>Fungi</taxon>
        <taxon>Dikarya</taxon>
        <taxon>Basidiomycota</taxon>
        <taxon>Agaricomycotina</taxon>
        <taxon>Tremellomycetes</taxon>
        <taxon>Tremellales</taxon>
        <taxon>Cryptococcaceae</taxon>
        <taxon>Kwoniella</taxon>
    </lineage>
</organism>
<evidence type="ECO:0000313" key="3">
    <source>
        <dbReference type="Proteomes" id="UP001355207"/>
    </source>
</evidence>
<sequence>MTNTEQQDTLRLRGGGCFPMFNKYNDTVPILSTEKPLKNKLKTKPAYTTSYGNRNESAYTAGAYAGNPGIPIVVAPPGDMNSGSGHGGHHGCDTGGGGHSGGHDSGGGGGGFSSCGGGSSGGGGGDSGGGGGGGGGGCGGGGGGC</sequence>
<dbReference type="GeneID" id="91094147"/>
<evidence type="ECO:0000313" key="2">
    <source>
        <dbReference type="EMBL" id="WWC88565.1"/>
    </source>
</evidence>
<name>A0AAX4JVH8_9TREE</name>
<reference evidence="2 3" key="1">
    <citation type="submission" date="2024-01" db="EMBL/GenBank/DDBJ databases">
        <title>Comparative genomics of Cryptococcus and Kwoniella reveals pathogenesis evolution and contrasting modes of karyotype evolution via chromosome fusion or intercentromeric recombination.</title>
        <authorList>
            <person name="Coelho M.A."/>
            <person name="David-Palma M."/>
            <person name="Shea T."/>
            <person name="Bowers K."/>
            <person name="McGinley-Smith S."/>
            <person name="Mohammad A.W."/>
            <person name="Gnirke A."/>
            <person name="Yurkov A.M."/>
            <person name="Nowrousian M."/>
            <person name="Sun S."/>
            <person name="Cuomo C.A."/>
            <person name="Heitman J."/>
        </authorList>
    </citation>
    <scope>NUCLEOTIDE SEQUENCE [LARGE SCALE GENOMIC DNA]</scope>
    <source>
        <strain evidence="2 3">CBS 6074</strain>
    </source>
</reference>
<accession>A0AAX4JVH8</accession>
<feature type="region of interest" description="Disordered" evidence="1">
    <location>
        <begin position="119"/>
        <end position="145"/>
    </location>
</feature>
<dbReference type="EMBL" id="CP144101">
    <property type="protein sequence ID" value="WWC88565.1"/>
    <property type="molecule type" value="Genomic_DNA"/>
</dbReference>